<dbReference type="EMBL" id="VIFK01000021">
    <property type="protein sequence ID" value="TQF00178.1"/>
    <property type="molecule type" value="Genomic_DNA"/>
</dbReference>
<sequence length="794" mass="86333">MSQPLLPLTTNQRLGAVLANQAYPSESSAWHETCWELWIPADGRGLRDARMQRMLRKWIDAIERTAPAQLDREHVDRLVARLRRGLAAAFNPPPNATPGAGLYRCEPHGVLTEHPCYAAVLSQVLAQHQWDPSLLVLAHLWWRSRVRRYVAGPEPYHEAKEWRYAGAARHVCSPAIQKQLKNAAALPAEQAGAELQRIAEQGLVSVQLSKHLSQLAHVLQNAPRYGRRGHGGPRGPAQYRELGREWQRTVARSGSSAVVATTPLGDDEPDAGNTPTLVRGAEELHRPSPTPARRRRAVKGLRARLAGQNLGLTGAGLTPAMTRGALALLHARAQQNTAMAVVFYLGLALGVPWAAPRETPGKSSPYCVVVHALNSDDDLAHHGPGPDEIAYCRSRGDVYIGRAYPPPGQRASAADAHNPTHWTLQLSGQPAKLVIDALTAAGVGGRRLDKDLDLKAVAEQLTEPIELADGTTLDRSVVRSLGTALHQFGAQRRLYHTAILDAVFGRPHDASMSHYVRMDSASLSAAYQSIWGDFAAEMHWCDPALPLQSRRVAAVPIGSGRGPSREELRGVVTTLQQRIHEEANAVHTRTAQGNYTASRERLVADATLYVWIQVGLTCAARGVRSPGPTDQASSDHDALALVADKAAHGQHEARITGLPASVRDSRRALRALLTERTLELGLAPPGTDSDGRFWTIDSGAWMPVSPSWLDTALASLEVQWPANALRHYTATWAAHHAVPEVAARHWLGHWREGQAPVGGASLLSMRQIAAVIEHHARRLLVDVGADQPLAAFLR</sequence>
<evidence type="ECO:0000313" key="3">
    <source>
        <dbReference type="Proteomes" id="UP000315400"/>
    </source>
</evidence>
<gene>
    <name evidence="2" type="ORF">FKY71_04860</name>
</gene>
<name>A0A540VTU4_9GAMM</name>
<comment type="caution">
    <text evidence="2">The sequence shown here is derived from an EMBL/GenBank/DDBJ whole genome shotgun (WGS) entry which is preliminary data.</text>
</comment>
<accession>A0A540VTU4</accession>
<dbReference type="AlphaFoldDB" id="A0A540VTU4"/>
<proteinExistence type="predicted"/>
<organism evidence="2 3">
    <name type="scientific">Spiribacter salinus</name>
    <dbReference type="NCBI Taxonomy" id="1335746"/>
    <lineage>
        <taxon>Bacteria</taxon>
        <taxon>Pseudomonadati</taxon>
        <taxon>Pseudomonadota</taxon>
        <taxon>Gammaproteobacteria</taxon>
        <taxon>Chromatiales</taxon>
        <taxon>Ectothiorhodospiraceae</taxon>
        <taxon>Spiribacter</taxon>
    </lineage>
</organism>
<dbReference type="Proteomes" id="UP000315400">
    <property type="component" value="Unassembled WGS sequence"/>
</dbReference>
<feature type="region of interest" description="Disordered" evidence="1">
    <location>
        <begin position="253"/>
        <end position="275"/>
    </location>
</feature>
<protein>
    <submittedName>
        <fullName evidence="2">Uncharacterized protein</fullName>
    </submittedName>
</protein>
<reference evidence="2 3" key="1">
    <citation type="submission" date="2019-06" db="EMBL/GenBank/DDBJ databases">
        <title>Metagenome assembled Genome of Spiribacter salinus SL48-SHIP from the microbial mat of Salt Lake 48 (Novosibirsk region, Russia).</title>
        <authorList>
            <person name="Shipova A."/>
            <person name="Rozanov A.S."/>
            <person name="Bryanskaya A.V."/>
            <person name="Peltek S.E."/>
        </authorList>
    </citation>
    <scope>NUCLEOTIDE SEQUENCE [LARGE SCALE GENOMIC DNA]</scope>
    <source>
        <strain evidence="2">SL48-SHIP-2</strain>
    </source>
</reference>
<evidence type="ECO:0000256" key="1">
    <source>
        <dbReference type="SAM" id="MobiDB-lite"/>
    </source>
</evidence>
<evidence type="ECO:0000313" key="2">
    <source>
        <dbReference type="EMBL" id="TQF00178.1"/>
    </source>
</evidence>